<protein>
    <submittedName>
        <fullName evidence="1">Uncharacterized protein</fullName>
    </submittedName>
</protein>
<gene>
    <name evidence="1" type="ORF">E2C01_057412</name>
</gene>
<reference evidence="1 2" key="1">
    <citation type="submission" date="2019-05" db="EMBL/GenBank/DDBJ databases">
        <title>Another draft genome of Portunus trituberculatus and its Hox gene families provides insights of decapod evolution.</title>
        <authorList>
            <person name="Jeong J.-H."/>
            <person name="Song I."/>
            <person name="Kim S."/>
            <person name="Choi T."/>
            <person name="Kim D."/>
            <person name="Ryu S."/>
            <person name="Kim W."/>
        </authorList>
    </citation>
    <scope>NUCLEOTIDE SEQUENCE [LARGE SCALE GENOMIC DNA]</scope>
    <source>
        <tissue evidence="1">Muscle</tissue>
    </source>
</reference>
<sequence>MLVASIVTHKRKLQQRKASRGVAVRWQAVVTRLLWGPDKAYRPARDAAQLPTLSPAGNGDYEIPSPRWKRVKRTLGHW</sequence>
<dbReference type="Proteomes" id="UP000324222">
    <property type="component" value="Unassembled WGS sequence"/>
</dbReference>
<dbReference type="EMBL" id="VSRR010020656">
    <property type="protein sequence ID" value="MPC63315.1"/>
    <property type="molecule type" value="Genomic_DNA"/>
</dbReference>
<evidence type="ECO:0000313" key="1">
    <source>
        <dbReference type="EMBL" id="MPC63315.1"/>
    </source>
</evidence>
<dbReference type="AlphaFoldDB" id="A0A5B7H0Z7"/>
<proteinExistence type="predicted"/>
<accession>A0A5B7H0Z7</accession>
<evidence type="ECO:0000313" key="2">
    <source>
        <dbReference type="Proteomes" id="UP000324222"/>
    </source>
</evidence>
<keyword evidence="2" id="KW-1185">Reference proteome</keyword>
<comment type="caution">
    <text evidence="1">The sequence shown here is derived from an EMBL/GenBank/DDBJ whole genome shotgun (WGS) entry which is preliminary data.</text>
</comment>
<organism evidence="1 2">
    <name type="scientific">Portunus trituberculatus</name>
    <name type="common">Swimming crab</name>
    <name type="synonym">Neptunus trituberculatus</name>
    <dbReference type="NCBI Taxonomy" id="210409"/>
    <lineage>
        <taxon>Eukaryota</taxon>
        <taxon>Metazoa</taxon>
        <taxon>Ecdysozoa</taxon>
        <taxon>Arthropoda</taxon>
        <taxon>Crustacea</taxon>
        <taxon>Multicrustacea</taxon>
        <taxon>Malacostraca</taxon>
        <taxon>Eumalacostraca</taxon>
        <taxon>Eucarida</taxon>
        <taxon>Decapoda</taxon>
        <taxon>Pleocyemata</taxon>
        <taxon>Brachyura</taxon>
        <taxon>Eubrachyura</taxon>
        <taxon>Portunoidea</taxon>
        <taxon>Portunidae</taxon>
        <taxon>Portuninae</taxon>
        <taxon>Portunus</taxon>
    </lineage>
</organism>
<name>A0A5B7H0Z7_PORTR</name>